<dbReference type="AlphaFoldDB" id="A0A940DCB2"/>
<sequence length="246" mass="28557">MFVPKIVYKTIILNEEKVQELIDKPYLQRPACACPQTGEITVFKYIIDDRVDFSPERMESLEKFCAEVNSREAEAIVHEAKHLENWAVDLRKFAKTYYEYISLRTLDEVSAFTAGFARDYMHPTPEQIAPYLRAASEYYMGAPYMASYMQEIVPAIDRVIANGNVARLAAENLAYKIAPDELYSPHFRPAINRFFTFGNCILSQPYCGRLEKIDDFRIFKANMKLIKRDQFIVLHDVIQEKIGNIR</sequence>
<proteinExistence type="predicted"/>
<reference evidence="1" key="1">
    <citation type="submission" date="2020-10" db="EMBL/GenBank/DDBJ databases">
        <authorList>
            <person name="Gilroy R."/>
        </authorList>
    </citation>
    <scope>NUCLEOTIDE SEQUENCE</scope>
    <source>
        <strain evidence="1">B1-16210</strain>
    </source>
</reference>
<dbReference type="EMBL" id="JADINE010000015">
    <property type="protein sequence ID" value="MBO8407016.1"/>
    <property type="molecule type" value="Genomic_DNA"/>
</dbReference>
<dbReference type="Proteomes" id="UP000721442">
    <property type="component" value="Unassembled WGS sequence"/>
</dbReference>
<gene>
    <name evidence="1" type="ORF">IAC77_00970</name>
</gene>
<evidence type="ECO:0000313" key="2">
    <source>
        <dbReference type="Proteomes" id="UP000721442"/>
    </source>
</evidence>
<comment type="caution">
    <text evidence="1">The sequence shown here is derived from an EMBL/GenBank/DDBJ whole genome shotgun (WGS) entry which is preliminary data.</text>
</comment>
<reference evidence="1" key="2">
    <citation type="journal article" date="2021" name="PeerJ">
        <title>Extensive microbial diversity within the chicken gut microbiome revealed by metagenomics and culture.</title>
        <authorList>
            <person name="Gilroy R."/>
            <person name="Ravi A."/>
            <person name="Getino M."/>
            <person name="Pursley I."/>
            <person name="Horton D.L."/>
            <person name="Alikhan N.F."/>
            <person name="Baker D."/>
            <person name="Gharbi K."/>
            <person name="Hall N."/>
            <person name="Watson M."/>
            <person name="Adriaenssens E.M."/>
            <person name="Foster-Nyarko E."/>
            <person name="Jarju S."/>
            <person name="Secka A."/>
            <person name="Antonio M."/>
            <person name="Oren A."/>
            <person name="Chaudhuri R.R."/>
            <person name="La Ragione R."/>
            <person name="Hildebrand F."/>
            <person name="Pallen M.J."/>
        </authorList>
    </citation>
    <scope>NUCLEOTIDE SEQUENCE</scope>
    <source>
        <strain evidence="1">B1-16210</strain>
    </source>
</reference>
<evidence type="ECO:0000313" key="1">
    <source>
        <dbReference type="EMBL" id="MBO8407016.1"/>
    </source>
</evidence>
<organism evidence="1 2">
    <name type="scientific">Candidatus Enterousia excrementavium</name>
    <dbReference type="NCBI Taxonomy" id="2840789"/>
    <lineage>
        <taxon>Bacteria</taxon>
        <taxon>Pseudomonadati</taxon>
        <taxon>Pseudomonadota</taxon>
        <taxon>Alphaproteobacteria</taxon>
        <taxon>Candidatus Enterousia</taxon>
    </lineage>
</organism>
<accession>A0A940DCB2</accession>
<name>A0A940DCB2_9PROT</name>
<protein>
    <submittedName>
        <fullName evidence="1">Uncharacterized protein</fullName>
    </submittedName>
</protein>